<accession>C5P9B2</accession>
<dbReference type="PANTHER" id="PTHR22306">
    <property type="entry name" value="CHROMOSOME 7 OPEN READING FRAME 50"/>
    <property type="match status" value="1"/>
</dbReference>
<feature type="compositionally biased region" description="Low complexity" evidence="1">
    <location>
        <begin position="395"/>
        <end position="435"/>
    </location>
</feature>
<name>C5P9B2_COCP7</name>
<feature type="domain" description="WKF" evidence="2">
    <location>
        <begin position="189"/>
        <end position="251"/>
    </location>
</feature>
<reference evidence="3 4" key="1">
    <citation type="journal article" date="2009" name="Genome Res.">
        <title>Comparative genomic analyses of the human fungal pathogens Coccidioides and their relatives.</title>
        <authorList>
            <person name="Sharpton T.J."/>
            <person name="Stajich J.E."/>
            <person name="Rounsley S.D."/>
            <person name="Gardner M.J."/>
            <person name="Wortman J.R."/>
            <person name="Jordar V.S."/>
            <person name="Maiti R."/>
            <person name="Kodira C.D."/>
            <person name="Neafsey D.E."/>
            <person name="Zeng Q."/>
            <person name="Hung C.-Y."/>
            <person name="McMahan C."/>
            <person name="Muszewska A."/>
            <person name="Grynberg M."/>
            <person name="Mandel M.A."/>
            <person name="Kellner E.M."/>
            <person name="Barker B.M."/>
            <person name="Galgiani J.N."/>
            <person name="Orbach M.J."/>
            <person name="Kirkland T.N."/>
            <person name="Cole G.T."/>
            <person name="Henn M.R."/>
            <person name="Birren B.W."/>
            <person name="Taylor J.W."/>
        </authorList>
    </citation>
    <scope>NUCLEOTIDE SEQUENCE [LARGE SCALE GENOMIC DNA]</scope>
    <source>
        <strain evidence="4">C735</strain>
    </source>
</reference>
<evidence type="ECO:0000259" key="2">
    <source>
        <dbReference type="Pfam" id="PF10180"/>
    </source>
</evidence>
<gene>
    <name evidence="3" type="ORF">CPC735_004960</name>
</gene>
<dbReference type="OrthoDB" id="10261563at2759"/>
<feature type="region of interest" description="Disordered" evidence="1">
    <location>
        <begin position="325"/>
        <end position="444"/>
    </location>
</feature>
<evidence type="ECO:0000256" key="1">
    <source>
        <dbReference type="SAM" id="MobiDB-lite"/>
    </source>
</evidence>
<dbReference type="EMBL" id="ACFW01000030">
    <property type="protein sequence ID" value="EER26324.1"/>
    <property type="molecule type" value="Genomic_DNA"/>
</dbReference>
<evidence type="ECO:0000313" key="3">
    <source>
        <dbReference type="EMBL" id="EER26324.1"/>
    </source>
</evidence>
<proteinExistence type="predicted"/>
<dbReference type="AlphaFoldDB" id="C5P9B2"/>
<sequence length="444" mass="48636">MASPAPVPHVPAWKRLGLKLRFATELPTQPDADDGNLSSTIDNNETGLENHIRKRKLTPELGGDISSKKQKREDKLSENETPNLGFSDKKDQRKHKKSASGAEEASEVQRQKPSESKGSARKSVSFAEGTKKADGSPELEPESVSEQAPLTSDQKRAEKRQKREQRSKNHSAQNSNPKTPSAPSDRILDYLTTYYSSRSEWKFQKNRETVILKNALSVDRIPGSYNPALSTYLTSLKSAAAKGRVAQSALEAIEADEKINEEHNTEYTQAITLLRAQLAELGQNIPEAEADAQQGSLNDDQLKRFARRKRAELVYFAVSGQIAKETKPSVSKEETKPSVKRKRKTRTAMVEEKYTSSSSDSDNDSESSSESENDGSDSSSSDTNQKGLQKSEIQSSWPPSVSSSSSSELSSDSDTTSSGSDSDSDSDVTSNSNSDLDIRPGIEV</sequence>
<feature type="compositionally biased region" description="Polar residues" evidence="1">
    <location>
        <begin position="383"/>
        <end position="394"/>
    </location>
</feature>
<dbReference type="PANTHER" id="PTHR22306:SF2">
    <property type="entry name" value="CHROMOSOME 7 OPEN READING FRAME 50"/>
    <property type="match status" value="1"/>
</dbReference>
<feature type="compositionally biased region" description="Polar residues" evidence="1">
    <location>
        <begin position="170"/>
        <end position="182"/>
    </location>
</feature>
<dbReference type="HOGENOM" id="CLU_045013_0_0_1"/>
<protein>
    <recommendedName>
        <fullName evidence="2">WKF domain-containing protein</fullName>
    </recommendedName>
</protein>
<feature type="compositionally biased region" description="Basic and acidic residues" evidence="1">
    <location>
        <begin position="325"/>
        <end position="337"/>
    </location>
</feature>
<feature type="compositionally biased region" description="Basic residues" evidence="1">
    <location>
        <begin position="157"/>
        <end position="169"/>
    </location>
</feature>
<dbReference type="Pfam" id="PF10180">
    <property type="entry name" value="WKF"/>
    <property type="match status" value="1"/>
</dbReference>
<comment type="caution">
    <text evidence="3">The sequence shown here is derived from an EMBL/GenBank/DDBJ whole genome shotgun (WGS) entry which is preliminary data.</text>
</comment>
<dbReference type="VEuPathDB" id="FungiDB:CPC735_004960"/>
<dbReference type="InterPro" id="IPR019327">
    <property type="entry name" value="WKF"/>
</dbReference>
<feature type="compositionally biased region" description="Polar residues" evidence="1">
    <location>
        <begin position="36"/>
        <end position="47"/>
    </location>
</feature>
<feature type="compositionally biased region" description="Acidic residues" evidence="1">
    <location>
        <begin position="361"/>
        <end position="375"/>
    </location>
</feature>
<evidence type="ECO:0000313" key="4">
    <source>
        <dbReference type="Proteomes" id="UP000009084"/>
    </source>
</evidence>
<organism evidence="3 4">
    <name type="scientific">Coccidioides posadasii (strain C735)</name>
    <name type="common">Valley fever fungus</name>
    <dbReference type="NCBI Taxonomy" id="222929"/>
    <lineage>
        <taxon>Eukaryota</taxon>
        <taxon>Fungi</taxon>
        <taxon>Dikarya</taxon>
        <taxon>Ascomycota</taxon>
        <taxon>Pezizomycotina</taxon>
        <taxon>Eurotiomycetes</taxon>
        <taxon>Eurotiomycetidae</taxon>
        <taxon>Onygenales</taxon>
        <taxon>Onygenaceae</taxon>
        <taxon>Coccidioides</taxon>
    </lineage>
</organism>
<feature type="region of interest" description="Disordered" evidence="1">
    <location>
        <begin position="26"/>
        <end position="185"/>
    </location>
</feature>
<dbReference type="Proteomes" id="UP000009084">
    <property type="component" value="Unassembled WGS sequence"/>
</dbReference>